<keyword evidence="4" id="KW-1185">Reference proteome</keyword>
<reference evidence="3 4" key="1">
    <citation type="submission" date="2017-08" db="EMBL/GenBank/DDBJ databases">
        <title>Complete genome sequence of Mucilaginibacter sp. strain BJC16-A31.</title>
        <authorList>
            <consortium name="Henan University of Science and Technology"/>
            <person name="You X."/>
        </authorList>
    </citation>
    <scope>NUCLEOTIDE SEQUENCE [LARGE SCALE GENOMIC DNA]</scope>
    <source>
        <strain evidence="3 4">BJC16-A31</strain>
    </source>
</reference>
<evidence type="ECO:0000256" key="1">
    <source>
        <dbReference type="SAM" id="SignalP"/>
    </source>
</evidence>
<keyword evidence="1" id="KW-0732">Signal</keyword>
<dbReference type="KEGG" id="muc:MuYL_1933"/>
<feature type="chain" id="PRO_5012578482" description="Putative auto-transporter adhesin head GIN domain-containing protein" evidence="1">
    <location>
        <begin position="25"/>
        <end position="199"/>
    </location>
</feature>
<sequence length="199" mass="22069">MKTKILSVITMFVVLAGLTNSTYASSLTKDAYTVLNDMSAINKIEVHGNVELYISDASSDQVKVYNKYYSESALVQNKNGVLRITSYKAEKLVVWVSANDLRSVSAYDNSQVKSFGNLSKIEFNVELHDNAEARLNLDAFNANVTVKDNARADLRGSATELNLNRDIESNVKSNNFAVAHFYENKVSFSAEISNEMIGM</sequence>
<accession>A0A223NVC1</accession>
<gene>
    <name evidence="3" type="ORF">MuYL_1933</name>
</gene>
<evidence type="ECO:0000313" key="4">
    <source>
        <dbReference type="Proteomes" id="UP000215002"/>
    </source>
</evidence>
<name>A0A223NVC1_9SPHI</name>
<evidence type="ECO:0000259" key="2">
    <source>
        <dbReference type="Pfam" id="PF10988"/>
    </source>
</evidence>
<organism evidence="3 4">
    <name type="scientific">Mucilaginibacter xinganensis</name>
    <dbReference type="NCBI Taxonomy" id="1234841"/>
    <lineage>
        <taxon>Bacteria</taxon>
        <taxon>Pseudomonadati</taxon>
        <taxon>Bacteroidota</taxon>
        <taxon>Sphingobacteriia</taxon>
        <taxon>Sphingobacteriales</taxon>
        <taxon>Sphingobacteriaceae</taxon>
        <taxon>Mucilaginibacter</taxon>
    </lineage>
</organism>
<dbReference type="RefSeq" id="WP_094570246.1">
    <property type="nucleotide sequence ID" value="NZ_CP022743.1"/>
</dbReference>
<dbReference type="EMBL" id="CP022743">
    <property type="protein sequence ID" value="ASU33829.1"/>
    <property type="molecule type" value="Genomic_DNA"/>
</dbReference>
<dbReference type="Pfam" id="PF10988">
    <property type="entry name" value="DUF2807"/>
    <property type="match status" value="1"/>
</dbReference>
<evidence type="ECO:0000313" key="3">
    <source>
        <dbReference type="EMBL" id="ASU33829.1"/>
    </source>
</evidence>
<proteinExistence type="predicted"/>
<protein>
    <recommendedName>
        <fullName evidence="2">Putative auto-transporter adhesin head GIN domain-containing protein</fullName>
    </recommendedName>
</protein>
<dbReference type="Proteomes" id="UP000215002">
    <property type="component" value="Chromosome"/>
</dbReference>
<dbReference type="InterPro" id="IPR021255">
    <property type="entry name" value="DUF2807"/>
</dbReference>
<feature type="signal peptide" evidence="1">
    <location>
        <begin position="1"/>
        <end position="24"/>
    </location>
</feature>
<feature type="domain" description="Putative auto-transporter adhesin head GIN" evidence="2">
    <location>
        <begin position="42"/>
        <end position="179"/>
    </location>
</feature>
<dbReference type="Gene3D" id="2.160.20.120">
    <property type="match status" value="1"/>
</dbReference>
<dbReference type="OrthoDB" id="796727at2"/>
<dbReference type="AlphaFoldDB" id="A0A223NVC1"/>